<organism evidence="2 3">
    <name type="scientific">Halogeometricum rufum</name>
    <dbReference type="NCBI Taxonomy" id="553469"/>
    <lineage>
        <taxon>Archaea</taxon>
        <taxon>Methanobacteriati</taxon>
        <taxon>Methanobacteriota</taxon>
        <taxon>Stenosarchaea group</taxon>
        <taxon>Halobacteria</taxon>
        <taxon>Halobacteriales</taxon>
        <taxon>Haloferacaceae</taxon>
        <taxon>Halogeometricum</taxon>
    </lineage>
</organism>
<gene>
    <name evidence="2" type="ORF">SAMN04487947_2581</name>
</gene>
<dbReference type="EMBL" id="FOYT01000002">
    <property type="protein sequence ID" value="SFR58710.1"/>
    <property type="molecule type" value="Genomic_DNA"/>
</dbReference>
<name>A0A1I6HWX0_9EURY</name>
<dbReference type="Proteomes" id="UP000198531">
    <property type="component" value="Unassembled WGS sequence"/>
</dbReference>
<protein>
    <submittedName>
        <fullName evidence="2">Uncharacterized protein</fullName>
    </submittedName>
</protein>
<keyword evidence="3" id="KW-1185">Reference proteome</keyword>
<evidence type="ECO:0000313" key="3">
    <source>
        <dbReference type="Proteomes" id="UP000198531"/>
    </source>
</evidence>
<dbReference type="AlphaFoldDB" id="A0A1I6HWX0"/>
<sequence length="100" mass="10232">MARFYPSLGPLSGYVRGGLPVPPRTLRVMSPRTNAPATPPAGTGPPDAPADARDAESDAAGDSGDGSADLRTATRLLRLVKLLLGTVVSLLTALKLLGLL</sequence>
<feature type="compositionally biased region" description="Low complexity" evidence="1">
    <location>
        <begin position="58"/>
        <end position="68"/>
    </location>
</feature>
<feature type="compositionally biased region" description="Pro residues" evidence="1">
    <location>
        <begin position="37"/>
        <end position="48"/>
    </location>
</feature>
<accession>A0A1I6HWX0</accession>
<reference evidence="3" key="1">
    <citation type="submission" date="2016-10" db="EMBL/GenBank/DDBJ databases">
        <authorList>
            <person name="Varghese N."/>
            <person name="Submissions S."/>
        </authorList>
    </citation>
    <scope>NUCLEOTIDE SEQUENCE [LARGE SCALE GENOMIC DNA]</scope>
    <source>
        <strain evidence="3">CGMCC 1.7736</strain>
    </source>
</reference>
<feature type="region of interest" description="Disordered" evidence="1">
    <location>
        <begin position="1"/>
        <end position="68"/>
    </location>
</feature>
<evidence type="ECO:0000313" key="2">
    <source>
        <dbReference type="EMBL" id="SFR58710.1"/>
    </source>
</evidence>
<proteinExistence type="predicted"/>
<evidence type="ECO:0000256" key="1">
    <source>
        <dbReference type="SAM" id="MobiDB-lite"/>
    </source>
</evidence>